<dbReference type="AlphaFoldDB" id="B7JAZ8"/>
<gene>
    <name evidence="1" type="ordered locus">AFE_1660</name>
</gene>
<dbReference type="Proteomes" id="UP000001362">
    <property type="component" value="Chromosome"/>
</dbReference>
<proteinExistence type="predicted"/>
<name>B7JAZ8_ACIF2</name>
<organism evidence="1 2">
    <name type="scientific">Acidithiobacillus ferrooxidans (strain ATCC 23270 / DSM 14882 / CIP 104768 / NCIMB 8455)</name>
    <name type="common">Ferrobacillus ferrooxidans (strain ATCC 23270)</name>
    <dbReference type="NCBI Taxonomy" id="243159"/>
    <lineage>
        <taxon>Bacteria</taxon>
        <taxon>Pseudomonadati</taxon>
        <taxon>Pseudomonadota</taxon>
        <taxon>Acidithiobacillia</taxon>
        <taxon>Acidithiobacillales</taxon>
        <taxon>Acidithiobacillaceae</taxon>
        <taxon>Acidithiobacillus</taxon>
    </lineage>
</organism>
<evidence type="ECO:0000313" key="2">
    <source>
        <dbReference type="Proteomes" id="UP000001362"/>
    </source>
</evidence>
<keyword evidence="2" id="KW-1185">Reference proteome</keyword>
<dbReference type="EMBL" id="CP001219">
    <property type="protein sequence ID" value="ACK78814.1"/>
    <property type="molecule type" value="Genomic_DNA"/>
</dbReference>
<evidence type="ECO:0000313" key="1">
    <source>
        <dbReference type="EMBL" id="ACK78814.1"/>
    </source>
</evidence>
<reference evidence="1 2" key="1">
    <citation type="journal article" date="2008" name="BMC Genomics">
        <title>Acidithiobacillus ferrooxidans metabolism: from genome sequence to industrial applications.</title>
        <authorList>
            <person name="Valdes J."/>
            <person name="Pedroso I."/>
            <person name="Quatrini R."/>
            <person name="Dodson R.J."/>
            <person name="Tettelin H."/>
            <person name="Blake R.II."/>
            <person name="Eisen J.A."/>
            <person name="Holmes D.S."/>
        </authorList>
    </citation>
    <scope>NUCLEOTIDE SEQUENCE [LARGE SCALE GENOMIC DNA]</scope>
    <source>
        <strain evidence="2">ATCC 23270 / DSM 14882 / CIP 104768 / NCIMB 8455</strain>
    </source>
</reference>
<accession>B7JAZ8</accession>
<dbReference type="HOGENOM" id="CLU_2462051_0_0_6"/>
<sequence>MAWQYQAISGDPAALRSLHGAQRRRFGDFDLFRSQAGLLGQHLQESSIQQRWGKAPGFAGRYLPIYAVLLLGDRLLAINHYSITYDLF</sequence>
<dbReference type="PaxDb" id="243159-AFE_1660"/>
<dbReference type="KEGG" id="afr:AFE_1660"/>
<protein>
    <submittedName>
        <fullName evidence="1">Uncharacterized protein</fullName>
    </submittedName>
</protein>